<dbReference type="AlphaFoldDB" id="A0A165BYF8"/>
<dbReference type="Proteomes" id="UP000077266">
    <property type="component" value="Unassembled WGS sequence"/>
</dbReference>
<name>A0A165BYF8_EXIGL</name>
<protein>
    <submittedName>
        <fullName evidence="1">Uncharacterized protein</fullName>
    </submittedName>
</protein>
<gene>
    <name evidence="1" type="ORF">EXIGLDRAFT_703795</name>
</gene>
<dbReference type="InParanoid" id="A0A165BYF8"/>
<keyword evidence="2" id="KW-1185">Reference proteome</keyword>
<accession>A0A165BYF8</accession>
<proteinExistence type="predicted"/>
<dbReference type="EMBL" id="KV426389">
    <property type="protein sequence ID" value="KZV81481.1"/>
    <property type="molecule type" value="Genomic_DNA"/>
</dbReference>
<evidence type="ECO:0000313" key="2">
    <source>
        <dbReference type="Proteomes" id="UP000077266"/>
    </source>
</evidence>
<evidence type="ECO:0000313" key="1">
    <source>
        <dbReference type="EMBL" id="KZV81481.1"/>
    </source>
</evidence>
<reference evidence="1 2" key="1">
    <citation type="journal article" date="2016" name="Mol. Biol. Evol.">
        <title>Comparative Genomics of Early-Diverging Mushroom-Forming Fungi Provides Insights into the Origins of Lignocellulose Decay Capabilities.</title>
        <authorList>
            <person name="Nagy L.G."/>
            <person name="Riley R."/>
            <person name="Tritt A."/>
            <person name="Adam C."/>
            <person name="Daum C."/>
            <person name="Floudas D."/>
            <person name="Sun H."/>
            <person name="Yadav J.S."/>
            <person name="Pangilinan J."/>
            <person name="Larsson K.H."/>
            <person name="Matsuura K."/>
            <person name="Barry K."/>
            <person name="Labutti K."/>
            <person name="Kuo R."/>
            <person name="Ohm R.A."/>
            <person name="Bhattacharya S.S."/>
            <person name="Shirouzu T."/>
            <person name="Yoshinaga Y."/>
            <person name="Martin F.M."/>
            <person name="Grigoriev I.V."/>
            <person name="Hibbett D.S."/>
        </authorList>
    </citation>
    <scope>NUCLEOTIDE SEQUENCE [LARGE SCALE GENOMIC DNA]</scope>
    <source>
        <strain evidence="1 2">HHB12029</strain>
    </source>
</reference>
<sequence>MDSSGDTRTADQLTEVSYARLQEFSKTSSTYDFSTNEFTTWSSVQADALARHWAQGKVSDCRDNVQTLVDQLKILCSDTAGIVETVAIYEHALHRAGQLLKERDVAIEELKTKLKDVEATTWTRIENARKKFSAWIHQTWTARMRVLSTDLVAILSATFSDQQYSVTSQEIQESSVEWEKEVVQEMETIFSETRTNAPSGEPNSSAP</sequence>
<organism evidence="1 2">
    <name type="scientific">Exidia glandulosa HHB12029</name>
    <dbReference type="NCBI Taxonomy" id="1314781"/>
    <lineage>
        <taxon>Eukaryota</taxon>
        <taxon>Fungi</taxon>
        <taxon>Dikarya</taxon>
        <taxon>Basidiomycota</taxon>
        <taxon>Agaricomycotina</taxon>
        <taxon>Agaricomycetes</taxon>
        <taxon>Auriculariales</taxon>
        <taxon>Exidiaceae</taxon>
        <taxon>Exidia</taxon>
    </lineage>
</organism>